<organism evidence="2 3">
    <name type="scientific">Melanomma pulvis-pyrius CBS 109.77</name>
    <dbReference type="NCBI Taxonomy" id="1314802"/>
    <lineage>
        <taxon>Eukaryota</taxon>
        <taxon>Fungi</taxon>
        <taxon>Dikarya</taxon>
        <taxon>Ascomycota</taxon>
        <taxon>Pezizomycotina</taxon>
        <taxon>Dothideomycetes</taxon>
        <taxon>Pleosporomycetidae</taxon>
        <taxon>Pleosporales</taxon>
        <taxon>Melanommataceae</taxon>
        <taxon>Melanomma</taxon>
    </lineage>
</organism>
<feature type="non-terminal residue" evidence="2">
    <location>
        <position position="490"/>
    </location>
</feature>
<dbReference type="OrthoDB" id="5986190at2759"/>
<evidence type="ECO:0000313" key="3">
    <source>
        <dbReference type="Proteomes" id="UP000799757"/>
    </source>
</evidence>
<dbReference type="SUPFAM" id="SSF48452">
    <property type="entry name" value="TPR-like"/>
    <property type="match status" value="1"/>
</dbReference>
<gene>
    <name evidence="2" type="ORF">K505DRAFT_134338</name>
</gene>
<dbReference type="Proteomes" id="UP000799757">
    <property type="component" value="Unassembled WGS sequence"/>
</dbReference>
<proteinExistence type="predicted"/>
<sequence length="490" mass="55170">MDYSTIDPNFFGELDLSYPVPGPYVTQEAYEPNDFHLALNPMLQMQPQGGHLALDPTPQMQLQGGYFTIGPSELPPAFSIHEYRDAESESYAQTTPAIPMGPPIRPRKRKAPTLHASAWEPYKARIVELHNTQGLPLKEVKEHIENEFGFVAEVRQYRTRISQWRKDKNIKPEEMRAIVRKRQQRKLREGNKAELVFTVRGQPVEPQKVDRWMKRNNVSESMCISPAASGSTPSAVYCRTISERSSPVPSPAYSSATPIRSPGDMITIAQSPQMFSPALSVSSIVRPQGSTFVGQSPRLSYQSLPTFFDRSPTITDAFQAPLDIASGSLQYRYKQAEEMGLREELSRAEILFGTYHSETLGILFKLGAVLIDQGRYKSAEEIVRRLVEGRQIVGGKDDIDTLNALDLLGIVLRHQGLYARAEKLHQRTFKVKKDILGDKHLDTLRSMDSLASTYLNQGQWKEAEELEVQVMATRKRVLGEEHPDTLSSIA</sequence>
<evidence type="ECO:0000313" key="2">
    <source>
        <dbReference type="EMBL" id="KAF2787012.1"/>
    </source>
</evidence>
<dbReference type="InterPro" id="IPR011990">
    <property type="entry name" value="TPR-like_helical_dom_sf"/>
</dbReference>
<accession>A0A6A6WSG2</accession>
<dbReference type="AlphaFoldDB" id="A0A6A6WSG2"/>
<keyword evidence="3" id="KW-1185">Reference proteome</keyword>
<name>A0A6A6WSG2_9PLEO</name>
<dbReference type="EMBL" id="MU002373">
    <property type="protein sequence ID" value="KAF2787012.1"/>
    <property type="molecule type" value="Genomic_DNA"/>
</dbReference>
<protein>
    <recommendedName>
        <fullName evidence="1">Clr5 domain-containing protein</fullName>
    </recommendedName>
</protein>
<dbReference type="InterPro" id="IPR025676">
    <property type="entry name" value="Clr5_dom"/>
</dbReference>
<feature type="domain" description="Clr5" evidence="1">
    <location>
        <begin position="116"/>
        <end position="168"/>
    </location>
</feature>
<dbReference type="Pfam" id="PF13424">
    <property type="entry name" value="TPR_12"/>
    <property type="match status" value="1"/>
</dbReference>
<dbReference type="InterPro" id="IPR053137">
    <property type="entry name" value="NLR-like"/>
</dbReference>
<dbReference type="Pfam" id="PF14420">
    <property type="entry name" value="Clr5"/>
    <property type="match status" value="1"/>
</dbReference>
<dbReference type="PANTHER" id="PTHR46082:SF6">
    <property type="entry name" value="AAA+ ATPASE DOMAIN-CONTAINING PROTEIN-RELATED"/>
    <property type="match status" value="1"/>
</dbReference>
<dbReference type="PANTHER" id="PTHR46082">
    <property type="entry name" value="ATP/GTP-BINDING PROTEIN-RELATED"/>
    <property type="match status" value="1"/>
</dbReference>
<evidence type="ECO:0000259" key="1">
    <source>
        <dbReference type="Pfam" id="PF14420"/>
    </source>
</evidence>
<reference evidence="2" key="1">
    <citation type="journal article" date="2020" name="Stud. Mycol.">
        <title>101 Dothideomycetes genomes: a test case for predicting lifestyles and emergence of pathogens.</title>
        <authorList>
            <person name="Haridas S."/>
            <person name="Albert R."/>
            <person name="Binder M."/>
            <person name="Bloem J."/>
            <person name="Labutti K."/>
            <person name="Salamov A."/>
            <person name="Andreopoulos B."/>
            <person name="Baker S."/>
            <person name="Barry K."/>
            <person name="Bills G."/>
            <person name="Bluhm B."/>
            <person name="Cannon C."/>
            <person name="Castanera R."/>
            <person name="Culley D."/>
            <person name="Daum C."/>
            <person name="Ezra D."/>
            <person name="Gonzalez J."/>
            <person name="Henrissat B."/>
            <person name="Kuo A."/>
            <person name="Liang C."/>
            <person name="Lipzen A."/>
            <person name="Lutzoni F."/>
            <person name="Magnuson J."/>
            <person name="Mondo S."/>
            <person name="Nolan M."/>
            <person name="Ohm R."/>
            <person name="Pangilinan J."/>
            <person name="Park H.-J."/>
            <person name="Ramirez L."/>
            <person name="Alfaro M."/>
            <person name="Sun H."/>
            <person name="Tritt A."/>
            <person name="Yoshinaga Y."/>
            <person name="Zwiers L.-H."/>
            <person name="Turgeon B."/>
            <person name="Goodwin S."/>
            <person name="Spatafora J."/>
            <person name="Crous P."/>
            <person name="Grigoriev I."/>
        </authorList>
    </citation>
    <scope>NUCLEOTIDE SEQUENCE</scope>
    <source>
        <strain evidence="2">CBS 109.77</strain>
    </source>
</reference>
<dbReference type="Gene3D" id="1.25.40.10">
    <property type="entry name" value="Tetratricopeptide repeat domain"/>
    <property type="match status" value="1"/>
</dbReference>